<reference evidence="1" key="1">
    <citation type="submission" date="2018-05" db="EMBL/GenBank/DDBJ databases">
        <authorList>
            <person name="Lanie J.A."/>
            <person name="Ng W.-L."/>
            <person name="Kazmierczak K.M."/>
            <person name="Andrzejewski T.M."/>
            <person name="Davidsen T.M."/>
            <person name="Wayne K.J."/>
            <person name="Tettelin H."/>
            <person name="Glass J.I."/>
            <person name="Rusch D."/>
            <person name="Podicherti R."/>
            <person name="Tsui H.-C.T."/>
            <person name="Winkler M.E."/>
        </authorList>
    </citation>
    <scope>NUCLEOTIDE SEQUENCE</scope>
</reference>
<sequence length="34" mass="3827">MKSILLLLLAFFVIQSLHAAPEPKKIALWDNHAP</sequence>
<dbReference type="EMBL" id="UINC01013718">
    <property type="protein sequence ID" value="SVA59071.1"/>
    <property type="molecule type" value="Genomic_DNA"/>
</dbReference>
<proteinExistence type="predicted"/>
<evidence type="ECO:0000313" key="1">
    <source>
        <dbReference type="EMBL" id="SVA59071.1"/>
    </source>
</evidence>
<gene>
    <name evidence="1" type="ORF">METZ01_LOCUS111925</name>
</gene>
<feature type="non-terminal residue" evidence="1">
    <location>
        <position position="34"/>
    </location>
</feature>
<dbReference type="AlphaFoldDB" id="A0A381X3L0"/>
<protein>
    <submittedName>
        <fullName evidence="1">Uncharacterized protein</fullName>
    </submittedName>
</protein>
<name>A0A381X3L0_9ZZZZ</name>
<accession>A0A381X3L0</accession>
<organism evidence="1">
    <name type="scientific">marine metagenome</name>
    <dbReference type="NCBI Taxonomy" id="408172"/>
    <lineage>
        <taxon>unclassified sequences</taxon>
        <taxon>metagenomes</taxon>
        <taxon>ecological metagenomes</taxon>
    </lineage>
</organism>